<dbReference type="PANTHER" id="PTHR33969:SF2">
    <property type="entry name" value="SEGREGATION AND CONDENSATION PROTEIN A"/>
    <property type="match status" value="1"/>
</dbReference>
<dbReference type="InterPro" id="IPR003768">
    <property type="entry name" value="ScpA"/>
</dbReference>
<dbReference type="Gene3D" id="6.10.250.2410">
    <property type="match status" value="1"/>
</dbReference>
<name>X0X8G6_9ZZZZ</name>
<evidence type="ECO:0008006" key="2">
    <source>
        <dbReference type="Google" id="ProtNLM"/>
    </source>
</evidence>
<protein>
    <recommendedName>
        <fullName evidence="2">Segregation and condensation protein A</fullName>
    </recommendedName>
</protein>
<accession>X0X8G6</accession>
<sequence>MEEARDYQVNLEVFQGPLDLLLFLIRKKKIDIHDIPIATITREYLAFLTQKEKINLEREGEFLLIAALLIYIKSQMLLPRESE</sequence>
<evidence type="ECO:0000313" key="1">
    <source>
        <dbReference type="EMBL" id="GAG39469.1"/>
    </source>
</evidence>
<gene>
    <name evidence="1" type="ORF">S01H1_65743</name>
</gene>
<reference evidence="1" key="1">
    <citation type="journal article" date="2014" name="Front. Microbiol.">
        <title>High frequency of phylogenetically diverse reductive dehalogenase-homologous genes in deep subseafloor sedimentary metagenomes.</title>
        <authorList>
            <person name="Kawai M."/>
            <person name="Futagami T."/>
            <person name="Toyoda A."/>
            <person name="Takaki Y."/>
            <person name="Nishi S."/>
            <person name="Hori S."/>
            <person name="Arai W."/>
            <person name="Tsubouchi T."/>
            <person name="Morono Y."/>
            <person name="Uchiyama I."/>
            <person name="Ito T."/>
            <person name="Fujiyama A."/>
            <person name="Inagaki F."/>
            <person name="Takami H."/>
        </authorList>
    </citation>
    <scope>NUCLEOTIDE SEQUENCE</scope>
    <source>
        <strain evidence="1">Expedition CK06-06</strain>
    </source>
</reference>
<proteinExistence type="predicted"/>
<dbReference type="PANTHER" id="PTHR33969">
    <property type="entry name" value="SEGREGATION AND CONDENSATION PROTEIN A"/>
    <property type="match status" value="1"/>
</dbReference>
<dbReference type="AlphaFoldDB" id="X0X8G6"/>
<feature type="non-terminal residue" evidence="1">
    <location>
        <position position="83"/>
    </location>
</feature>
<dbReference type="EMBL" id="BARS01043424">
    <property type="protein sequence ID" value="GAG39469.1"/>
    <property type="molecule type" value="Genomic_DNA"/>
</dbReference>
<comment type="caution">
    <text evidence="1">The sequence shown here is derived from an EMBL/GenBank/DDBJ whole genome shotgun (WGS) entry which is preliminary data.</text>
</comment>
<dbReference type="Pfam" id="PF02616">
    <property type="entry name" value="SMC_ScpA"/>
    <property type="match status" value="1"/>
</dbReference>
<organism evidence="1">
    <name type="scientific">marine sediment metagenome</name>
    <dbReference type="NCBI Taxonomy" id="412755"/>
    <lineage>
        <taxon>unclassified sequences</taxon>
        <taxon>metagenomes</taxon>
        <taxon>ecological metagenomes</taxon>
    </lineage>
</organism>